<keyword evidence="5" id="KW-0902">Two-component regulatory system</keyword>
<dbReference type="AlphaFoldDB" id="S0FFZ6"/>
<keyword evidence="4 10" id="KW-0597">Phosphoprotein</keyword>
<protein>
    <recommendedName>
        <fullName evidence="2">Stage 0 sporulation protein A homolog</fullName>
    </recommendedName>
</protein>
<dbReference type="PATRIC" id="fig|1195236.3.peg.4483"/>
<dbReference type="PANTHER" id="PTHR42713:SF3">
    <property type="entry name" value="TRANSCRIPTIONAL REGULATORY PROTEIN HPTR"/>
    <property type="match status" value="1"/>
</dbReference>
<evidence type="ECO:0000256" key="2">
    <source>
        <dbReference type="ARBA" id="ARBA00018672"/>
    </source>
</evidence>
<dbReference type="RefSeq" id="WP_004629198.1">
    <property type="nucleotide sequence ID" value="NZ_AORV01000060.1"/>
</dbReference>
<dbReference type="Pfam" id="PF12833">
    <property type="entry name" value="HTH_18"/>
    <property type="match status" value="1"/>
</dbReference>
<evidence type="ECO:0000259" key="11">
    <source>
        <dbReference type="PROSITE" id="PS01124"/>
    </source>
</evidence>
<keyword evidence="3" id="KW-0963">Cytoplasm</keyword>
<dbReference type="InterPro" id="IPR011006">
    <property type="entry name" value="CheY-like_superfamily"/>
</dbReference>
<dbReference type="STRING" id="1195236.CTER_4305"/>
<dbReference type="GO" id="GO:0043565">
    <property type="term" value="F:sequence-specific DNA binding"/>
    <property type="evidence" value="ECO:0007669"/>
    <property type="project" value="InterPro"/>
</dbReference>
<comment type="caution">
    <text evidence="13">The sequence shown here is derived from an EMBL/GenBank/DDBJ whole genome shotgun (WGS) entry which is preliminary data.</text>
</comment>
<evidence type="ECO:0000313" key="13">
    <source>
        <dbReference type="EMBL" id="EMS70100.1"/>
    </source>
</evidence>
<comment type="subcellular location">
    <subcellularLocation>
        <location evidence="1">Cytoplasm</location>
    </subcellularLocation>
</comment>
<accession>S0FFZ6</accession>
<evidence type="ECO:0000256" key="6">
    <source>
        <dbReference type="ARBA" id="ARBA00023015"/>
    </source>
</evidence>
<dbReference type="PROSITE" id="PS50110">
    <property type="entry name" value="RESPONSE_REGULATORY"/>
    <property type="match status" value="1"/>
</dbReference>
<dbReference type="SMART" id="SM00342">
    <property type="entry name" value="HTH_ARAC"/>
    <property type="match status" value="1"/>
</dbReference>
<dbReference type="EMBL" id="AORV01000060">
    <property type="protein sequence ID" value="EMS70100.1"/>
    <property type="molecule type" value="Genomic_DNA"/>
</dbReference>
<dbReference type="InterPro" id="IPR018060">
    <property type="entry name" value="HTH_AraC"/>
</dbReference>
<dbReference type="InterPro" id="IPR009057">
    <property type="entry name" value="Homeodomain-like_sf"/>
</dbReference>
<dbReference type="eggNOG" id="COG2207">
    <property type="taxonomic scope" value="Bacteria"/>
</dbReference>
<keyword evidence="8" id="KW-0804">Transcription</keyword>
<gene>
    <name evidence="13" type="ORF">CTER_4305</name>
</gene>
<dbReference type="Gene3D" id="3.40.50.2300">
    <property type="match status" value="1"/>
</dbReference>
<evidence type="ECO:0000256" key="4">
    <source>
        <dbReference type="ARBA" id="ARBA00022553"/>
    </source>
</evidence>
<dbReference type="Gene3D" id="1.10.10.60">
    <property type="entry name" value="Homeodomain-like"/>
    <property type="match status" value="2"/>
</dbReference>
<keyword evidence="14" id="KW-1185">Reference proteome</keyword>
<dbReference type="PROSITE" id="PS00041">
    <property type="entry name" value="HTH_ARAC_FAMILY_1"/>
    <property type="match status" value="1"/>
</dbReference>
<dbReference type="InterPro" id="IPR051552">
    <property type="entry name" value="HptR"/>
</dbReference>
<name>S0FFZ6_RUMCE</name>
<dbReference type="Pfam" id="PF17853">
    <property type="entry name" value="GGDEF_2"/>
    <property type="match status" value="1"/>
</dbReference>
<dbReference type="PROSITE" id="PS01124">
    <property type="entry name" value="HTH_ARAC_FAMILY_2"/>
    <property type="match status" value="1"/>
</dbReference>
<evidence type="ECO:0000256" key="8">
    <source>
        <dbReference type="ARBA" id="ARBA00023163"/>
    </source>
</evidence>
<dbReference type="CDD" id="cd17536">
    <property type="entry name" value="REC_YesN-like"/>
    <property type="match status" value="1"/>
</dbReference>
<feature type="modified residue" description="4-aspartylphosphate" evidence="10">
    <location>
        <position position="55"/>
    </location>
</feature>
<dbReference type="GO" id="GO:0005737">
    <property type="term" value="C:cytoplasm"/>
    <property type="evidence" value="ECO:0007669"/>
    <property type="project" value="UniProtKB-SubCell"/>
</dbReference>
<dbReference type="InterPro" id="IPR041522">
    <property type="entry name" value="CdaR_GGDEF"/>
</dbReference>
<evidence type="ECO:0000259" key="12">
    <source>
        <dbReference type="PROSITE" id="PS50110"/>
    </source>
</evidence>
<dbReference type="GO" id="GO:0003700">
    <property type="term" value="F:DNA-binding transcription factor activity"/>
    <property type="evidence" value="ECO:0007669"/>
    <property type="project" value="InterPro"/>
</dbReference>
<dbReference type="InterPro" id="IPR001789">
    <property type="entry name" value="Sig_transdc_resp-reg_receiver"/>
</dbReference>
<dbReference type="Pfam" id="PF00072">
    <property type="entry name" value="Response_reg"/>
    <property type="match status" value="1"/>
</dbReference>
<organism evidence="13 14">
    <name type="scientific">Ruminiclostridium cellobioparum subsp. termitidis CT1112</name>
    <dbReference type="NCBI Taxonomy" id="1195236"/>
    <lineage>
        <taxon>Bacteria</taxon>
        <taxon>Bacillati</taxon>
        <taxon>Bacillota</taxon>
        <taxon>Clostridia</taxon>
        <taxon>Eubacteriales</taxon>
        <taxon>Oscillospiraceae</taxon>
        <taxon>Ruminiclostridium</taxon>
    </lineage>
</organism>
<proteinExistence type="predicted"/>
<evidence type="ECO:0000256" key="1">
    <source>
        <dbReference type="ARBA" id="ARBA00004496"/>
    </source>
</evidence>
<dbReference type="SUPFAM" id="SSF52172">
    <property type="entry name" value="CheY-like"/>
    <property type="match status" value="1"/>
</dbReference>
<evidence type="ECO:0000256" key="3">
    <source>
        <dbReference type="ARBA" id="ARBA00022490"/>
    </source>
</evidence>
<evidence type="ECO:0000256" key="10">
    <source>
        <dbReference type="PROSITE-ProRule" id="PRU00169"/>
    </source>
</evidence>
<evidence type="ECO:0000313" key="14">
    <source>
        <dbReference type="Proteomes" id="UP000014155"/>
    </source>
</evidence>
<feature type="domain" description="HTH araC/xylS-type" evidence="11">
    <location>
        <begin position="424"/>
        <end position="522"/>
    </location>
</feature>
<evidence type="ECO:0000256" key="5">
    <source>
        <dbReference type="ARBA" id="ARBA00023012"/>
    </source>
</evidence>
<dbReference type="eggNOG" id="COG4753">
    <property type="taxonomic scope" value="Bacteria"/>
</dbReference>
<keyword evidence="7" id="KW-0238">DNA-binding</keyword>
<dbReference type="InterPro" id="IPR018062">
    <property type="entry name" value="HTH_AraC-typ_CS"/>
</dbReference>
<dbReference type="SUPFAM" id="SSF46689">
    <property type="entry name" value="Homeodomain-like"/>
    <property type="match status" value="2"/>
</dbReference>
<comment type="function">
    <text evidence="9">May play the central regulatory role in sporulation. It may be an element of the effector pathway responsible for the activation of sporulation genes in response to nutritional stress. Spo0A may act in concert with spo0H (a sigma factor) to control the expression of some genes that are critical to the sporulation process.</text>
</comment>
<reference evidence="13 14" key="1">
    <citation type="journal article" date="2013" name="Genome Announc.">
        <title>Draft Genome Sequence of the Cellulolytic, Mesophilic, Anaerobic Bacterium Clostridium termitidis Strain CT1112 (DSM 5398).</title>
        <authorList>
            <person name="Lal S."/>
            <person name="Ramachandran U."/>
            <person name="Zhang X."/>
            <person name="Munir R."/>
            <person name="Sparling R."/>
            <person name="Levin D.B."/>
        </authorList>
    </citation>
    <scope>NUCLEOTIDE SEQUENCE [LARGE SCALE GENOMIC DNA]</scope>
    <source>
        <strain evidence="13 14">CT1112</strain>
    </source>
</reference>
<evidence type="ECO:0000256" key="9">
    <source>
        <dbReference type="ARBA" id="ARBA00024867"/>
    </source>
</evidence>
<keyword evidence="6" id="KW-0805">Transcription regulation</keyword>
<dbReference type="PANTHER" id="PTHR42713">
    <property type="entry name" value="HISTIDINE KINASE-RELATED"/>
    <property type="match status" value="1"/>
</dbReference>
<sequence length="528" mass="60715">MFNILIVDDDQIDIEGLSRFVNWKELGYNVIGSAHSAAEAVGIIETEYVDVVLTDIVMPGKNGLELIKDALEINPNIKTVILSGHSEFQYAKEALRLGAFDYLMKPVDFNELKSIFEKLKVSLHEDILAKQKQVEFMKILRMQFLNNIAGGVIQNPEYIHKKAYEIDIDLTDESFCIIRFLVLNEKSHKNLEHGDYDSFKSALTGEIANYFESYGKAYAFENNISEISVIFYPKDLTKLESILKKLILTIDIVKSINLYLGVGGIYNTVGMLSHSYREAGKALDYRYINKSSLLFYKSISRFITGKPVVPANLEESIQEHLLHDNEEAFEEHILNIISELYTENMYDRGVLLEACIEILLSINRFLGKYDSREVQTAQSDHNVIGTLLKIDNYEEIKKFISSYLRKTISGLHTVREKPLGLAIESVLRYINEHYNENLSLQKLSDVVYMHPTYLSKLFKEKTGENFSEYIMKVRIEQSKKLLQDLSLRMYDVCEMVGYDSPKHFGRVFKEITGITPKDFRKQSKGLKQ</sequence>
<dbReference type="Proteomes" id="UP000014155">
    <property type="component" value="Unassembled WGS sequence"/>
</dbReference>
<feature type="domain" description="Response regulatory" evidence="12">
    <location>
        <begin position="3"/>
        <end position="120"/>
    </location>
</feature>
<evidence type="ECO:0000256" key="7">
    <source>
        <dbReference type="ARBA" id="ARBA00023125"/>
    </source>
</evidence>
<dbReference type="GO" id="GO:0000160">
    <property type="term" value="P:phosphorelay signal transduction system"/>
    <property type="evidence" value="ECO:0007669"/>
    <property type="project" value="UniProtKB-KW"/>
</dbReference>
<dbReference type="SMART" id="SM00448">
    <property type="entry name" value="REC"/>
    <property type="match status" value="1"/>
</dbReference>